<keyword evidence="4" id="KW-0479">Metal-binding</keyword>
<keyword evidence="6" id="KW-0862">Zinc</keyword>
<dbReference type="GO" id="GO:0006260">
    <property type="term" value="P:DNA replication"/>
    <property type="evidence" value="ECO:0007669"/>
    <property type="project" value="UniProtKB-KW"/>
</dbReference>
<dbReference type="GO" id="GO:0004386">
    <property type="term" value="F:helicase activity"/>
    <property type="evidence" value="ECO:0007669"/>
    <property type="project" value="UniProtKB-KW"/>
</dbReference>
<reference evidence="7" key="1">
    <citation type="submission" date="2022-09" db="EMBL/GenBank/DDBJ databases">
        <authorList>
            <person name="Vucak M."/>
            <person name="Davison A.J."/>
        </authorList>
    </citation>
    <scope>NUCLEOTIDE SEQUENCE</scope>
    <source>
        <strain evidence="7">Mnat18</strain>
        <strain evidence="8">Mnat19</strain>
        <strain evidence="10">Mnat2</strain>
        <strain evidence="9">Mnat29</strain>
    </source>
</reference>
<dbReference type="GO" id="GO:0003899">
    <property type="term" value="F:DNA-directed RNA polymerase activity"/>
    <property type="evidence" value="ECO:0007669"/>
    <property type="project" value="InterPro"/>
</dbReference>
<keyword evidence="1" id="KW-1048">Host nucleus</keyword>
<gene>
    <name evidence="7" type="primary">M70</name>
</gene>
<proteinExistence type="inferred from homology"/>
<keyword evidence="5" id="KW-0863">Zinc-finger</keyword>
<evidence type="ECO:0000256" key="2">
    <source>
        <dbReference type="ARBA" id="ARBA00022679"/>
    </source>
</evidence>
<dbReference type="GO" id="GO:0008270">
    <property type="term" value="F:zinc ion binding"/>
    <property type="evidence" value="ECO:0007669"/>
    <property type="project" value="UniProtKB-KW"/>
</dbReference>
<evidence type="ECO:0000313" key="10">
    <source>
        <dbReference type="EMBL" id="WEG69481.1"/>
    </source>
</evidence>
<organism evidence="7">
    <name type="scientific">Mastomys natalensis cytomegalovirus 2</name>
    <dbReference type="NCBI Taxonomy" id="2973540"/>
    <lineage>
        <taxon>Viruses</taxon>
        <taxon>Duplodnaviria</taxon>
        <taxon>Heunggongvirae</taxon>
        <taxon>Peploviricota</taxon>
        <taxon>Herviviricetes</taxon>
        <taxon>Herpesvirales</taxon>
        <taxon>Orthoherpesviridae</taxon>
        <taxon>Betaherpesvirinae</taxon>
        <taxon>Muromegalovirus</taxon>
    </lineage>
</organism>
<evidence type="ECO:0000256" key="3">
    <source>
        <dbReference type="ARBA" id="ARBA00022705"/>
    </source>
</evidence>
<dbReference type="InterPro" id="IPR033685">
    <property type="entry name" value="HSV_PRIM"/>
</dbReference>
<dbReference type="EMBL" id="OP429123">
    <property type="protein sequence ID" value="WEG69066.1"/>
    <property type="molecule type" value="Genomic_DNA"/>
</dbReference>
<keyword evidence="7" id="KW-0067">ATP-binding</keyword>
<keyword evidence="7" id="KW-0378">Hydrolase</keyword>
<evidence type="ECO:0000313" key="8">
    <source>
        <dbReference type="EMBL" id="WEG69204.1"/>
    </source>
</evidence>
<dbReference type="EMBL" id="OP429141">
    <property type="protein sequence ID" value="WEG71572.1"/>
    <property type="molecule type" value="Genomic_DNA"/>
</dbReference>
<keyword evidence="7" id="KW-0547">Nucleotide-binding</keyword>
<dbReference type="EMBL" id="OP429126">
    <property type="protein sequence ID" value="WEG69481.1"/>
    <property type="molecule type" value="Genomic_DNA"/>
</dbReference>
<dbReference type="EMBL" id="OP429124">
    <property type="protein sequence ID" value="WEG69204.1"/>
    <property type="molecule type" value="Genomic_DNA"/>
</dbReference>
<evidence type="ECO:0000313" key="9">
    <source>
        <dbReference type="EMBL" id="WEG69343.1"/>
    </source>
</evidence>
<keyword evidence="7" id="KW-0347">Helicase</keyword>
<keyword evidence="2" id="KW-0808">Transferase</keyword>
<protein>
    <submittedName>
        <fullName evidence="7">Helicase-primase primase subunit</fullName>
    </submittedName>
</protein>
<evidence type="ECO:0000256" key="5">
    <source>
        <dbReference type="ARBA" id="ARBA00022771"/>
    </source>
</evidence>
<keyword evidence="3" id="KW-0235">DNA replication</keyword>
<dbReference type="Pfam" id="PF03121">
    <property type="entry name" value="Herpes_UL52"/>
    <property type="match status" value="1"/>
</dbReference>
<evidence type="ECO:0000313" key="7">
    <source>
        <dbReference type="EMBL" id="WEG69066.1"/>
    </source>
</evidence>
<sequence length="884" mass="101798">MTAVLFATEYDTANIVVNILSNTPTEHYLFPLIVKYRPSNRIEFVLQTQKCPESTRVRPVFICDARQLPLSRYLASDSPLPANVISASINTHATREIYEDLFENKEENTEDLKCLIHFNRPSILRYLNTTFLAPTSPSWFLSTYGTNEGTLLLTMSYYLFERQYSTIQTTRDYTKCYTSDPGRALFTYINMKDFMTALGKSPFRQHIDRFARYAKSRNARDGRELQYVDVRINEFREESRLPADSCVYYVYLAYRTALSREKILRYCEYTEYSNAASDDQQCALEENFLGRSLDSELISVMDTYFSVTGYFGTYIQVHRVALPRENSYRGYAWNTSATSTVGYSSNMLNIANAIKKVNQACDSLFSPLQTTIGGFLNLCSSDRNLPTSTTFPVCRRNYLLNDTKREIGPMPVFRVEMPEKKHMFCGISSEDWNRRLLPRDLVKNLPTDYISDESITDAIWLHEDIVAVDDIGEQLYRTRHEIFNDRLPVFNFVGDVDLKLREDIHEISKKDFFDLCRALRKTLIAAWKHLFPSINPESHPIFFFKSACRPNGPILTDDMGYDIEPKFCSCRKKLGMRIIIPFPTGTVALGSVTLRRLAKILDHTLTLDRDLVCKLNNISHPGECFDTGIYHNGRSVRMPFMYKIDEDGLLLYGRLNPIFIVPQHYHNNPVEFILKQLCPENLTHHGNATATEIVEAVINIEDKACMNTDGNFLQSKSESASQRTKPPLGPLLRTHLTRDASPDFACLVTDAETSNGSDNEVDDDHAQDIQTFARRVAWPLVLEHTRKHYKSEIQEQLEAANIFNTVGRNCISVKRVSYGRIKDFRCLAREHRTPQETVQVFLDIRSDYRNNIWATLWSRCFTRKCNSNAKQTHISVKIPTPSQY</sequence>
<evidence type="ECO:0000256" key="4">
    <source>
        <dbReference type="ARBA" id="ARBA00022723"/>
    </source>
</evidence>
<evidence type="ECO:0000256" key="1">
    <source>
        <dbReference type="ARBA" id="ARBA00022562"/>
    </source>
</evidence>
<name>A0A9Y1N5X9_9BETA</name>
<dbReference type="EMBL" id="OP429125">
    <property type="protein sequence ID" value="WEG69343.1"/>
    <property type="molecule type" value="Genomic_DNA"/>
</dbReference>
<dbReference type="GO" id="GO:0039686">
    <property type="term" value="P:bidirectional double-stranded viral DNA replication"/>
    <property type="evidence" value="ECO:0007669"/>
    <property type="project" value="InterPro"/>
</dbReference>
<dbReference type="EMBL" id="OP429139">
    <property type="protein sequence ID" value="WEG71293.1"/>
    <property type="molecule type" value="Genomic_DNA"/>
</dbReference>
<dbReference type="HAMAP" id="MF_04011">
    <property type="entry name" value="HSV_PRIM"/>
    <property type="match status" value="1"/>
</dbReference>
<accession>A0A9Y1N5X9</accession>
<evidence type="ECO:0000256" key="6">
    <source>
        <dbReference type="ARBA" id="ARBA00022833"/>
    </source>
</evidence>
<reference evidence="7" key="2">
    <citation type="submission" date="2023-06" db="EMBL/GenBank/DDBJ databases">
        <title>Isolation and genome sequencing of cytomegaloviruses from Natal multimammate mice (Mastomys natalensis).</title>
        <authorList>
            <person name="Jarvis M.A."/>
            <person name="Davison A.J."/>
        </authorList>
    </citation>
    <scope>NUCLEOTIDE SEQUENCE</scope>
    <source>
        <strain evidence="7">Mnat18</strain>
        <strain evidence="8">Mnat19</strain>
        <strain evidence="10">Mnat2</strain>
        <strain evidence="9">Mnat29</strain>
    </source>
</reference>